<dbReference type="RefSeq" id="WP_021853512.1">
    <property type="nucleotide sequence ID" value="NZ_DBGCYH010000050.1"/>
</dbReference>
<dbReference type="HAMAP" id="MF_00227">
    <property type="entry name" value="RNase_P"/>
    <property type="match status" value="1"/>
</dbReference>
<evidence type="ECO:0000256" key="2">
    <source>
        <dbReference type="ARBA" id="ARBA00022694"/>
    </source>
</evidence>
<dbReference type="InterPro" id="IPR020539">
    <property type="entry name" value="RNase_P_CS"/>
</dbReference>
<evidence type="ECO:0000256" key="1">
    <source>
        <dbReference type="ARBA" id="ARBA00002663"/>
    </source>
</evidence>
<comment type="function">
    <text evidence="1 7">RNaseP catalyzes the removal of the 5'-leader sequence from pre-tRNA to produce the mature 5'-terminus. It can also cleave other RNA substrates such as 4.5S RNA. The protein component plays an auxiliary but essential role in vivo by binding to the 5'-leader sequence and broadening the substrate specificity of the ribozyme.</text>
</comment>
<dbReference type="PANTHER" id="PTHR33992:SF1">
    <property type="entry name" value="RIBONUCLEASE P PROTEIN COMPONENT"/>
    <property type="match status" value="1"/>
</dbReference>
<dbReference type="InterPro" id="IPR020568">
    <property type="entry name" value="Ribosomal_Su5_D2-typ_SF"/>
</dbReference>
<dbReference type="EMBL" id="LFQU01000020">
    <property type="protein sequence ID" value="KOO68017.1"/>
    <property type="molecule type" value="Genomic_DNA"/>
</dbReference>
<dbReference type="Proteomes" id="UP000036951">
    <property type="component" value="Unassembled WGS sequence"/>
</dbReference>
<organism evidence="9 10">
    <name type="scientific">Xylanibacter rarus</name>
    <dbReference type="NCBI Taxonomy" id="1676614"/>
    <lineage>
        <taxon>Bacteria</taxon>
        <taxon>Pseudomonadati</taxon>
        <taxon>Bacteroidota</taxon>
        <taxon>Bacteroidia</taxon>
        <taxon>Bacteroidales</taxon>
        <taxon>Prevotellaceae</taxon>
        <taxon>Xylanibacter</taxon>
    </lineage>
</organism>
<comment type="subunit">
    <text evidence="7">Consists of a catalytic RNA component (M1 or rnpB) and a protein subunit.</text>
</comment>
<comment type="catalytic activity">
    <reaction evidence="7">
        <text>Endonucleolytic cleavage of RNA, removing 5'-extranucleotides from tRNA precursor.</text>
        <dbReference type="EC" id="3.1.26.5"/>
    </reaction>
</comment>
<dbReference type="PROSITE" id="PS00648">
    <property type="entry name" value="RIBONUCLEASE_P"/>
    <property type="match status" value="1"/>
</dbReference>
<evidence type="ECO:0000256" key="7">
    <source>
        <dbReference type="HAMAP-Rule" id="MF_00227"/>
    </source>
</evidence>
<dbReference type="PANTHER" id="PTHR33992">
    <property type="entry name" value="RIBONUCLEASE P PROTEIN COMPONENT"/>
    <property type="match status" value="1"/>
</dbReference>
<keyword evidence="5 7" id="KW-0378">Hydrolase</keyword>
<name>A0A8E1URA2_9BACT</name>
<dbReference type="OrthoDB" id="1524972at2"/>
<keyword evidence="3 7" id="KW-0540">Nuclease</keyword>
<dbReference type="GO" id="GO:0042781">
    <property type="term" value="F:3'-tRNA processing endoribonuclease activity"/>
    <property type="evidence" value="ECO:0007669"/>
    <property type="project" value="TreeGrafter"/>
</dbReference>
<dbReference type="GO" id="GO:0004526">
    <property type="term" value="F:ribonuclease P activity"/>
    <property type="evidence" value="ECO:0007669"/>
    <property type="project" value="UniProtKB-UniRule"/>
</dbReference>
<evidence type="ECO:0000256" key="8">
    <source>
        <dbReference type="NCBIfam" id="TIGR00188"/>
    </source>
</evidence>
<comment type="caution">
    <text evidence="9">The sequence shown here is derived from an EMBL/GenBank/DDBJ whole genome shotgun (WGS) entry which is preliminary data.</text>
</comment>
<proteinExistence type="inferred from homology"/>
<keyword evidence="4 7" id="KW-0255">Endonuclease</keyword>
<dbReference type="EC" id="3.1.26.5" evidence="7 8"/>
<dbReference type="AlphaFoldDB" id="A0A8E1URA2"/>
<evidence type="ECO:0000313" key="10">
    <source>
        <dbReference type="Proteomes" id="UP000036951"/>
    </source>
</evidence>
<dbReference type="Pfam" id="PF00825">
    <property type="entry name" value="Ribonuclease_P"/>
    <property type="match status" value="1"/>
</dbReference>
<evidence type="ECO:0000256" key="5">
    <source>
        <dbReference type="ARBA" id="ARBA00022801"/>
    </source>
</evidence>
<dbReference type="NCBIfam" id="TIGR00188">
    <property type="entry name" value="rnpA"/>
    <property type="match status" value="1"/>
</dbReference>
<dbReference type="GO" id="GO:0030677">
    <property type="term" value="C:ribonuclease P complex"/>
    <property type="evidence" value="ECO:0007669"/>
    <property type="project" value="TreeGrafter"/>
</dbReference>
<evidence type="ECO:0000313" key="9">
    <source>
        <dbReference type="EMBL" id="KOO68017.1"/>
    </source>
</evidence>
<dbReference type="GO" id="GO:0000049">
    <property type="term" value="F:tRNA binding"/>
    <property type="evidence" value="ECO:0007669"/>
    <property type="project" value="UniProtKB-UniRule"/>
</dbReference>
<dbReference type="SUPFAM" id="SSF54211">
    <property type="entry name" value="Ribosomal protein S5 domain 2-like"/>
    <property type="match status" value="1"/>
</dbReference>
<accession>A0A8E1URA2</accession>
<comment type="similarity">
    <text evidence="7">Belongs to the RnpA family.</text>
</comment>
<dbReference type="Gene3D" id="3.30.230.10">
    <property type="match status" value="1"/>
</dbReference>
<evidence type="ECO:0000256" key="4">
    <source>
        <dbReference type="ARBA" id="ARBA00022759"/>
    </source>
</evidence>
<dbReference type="InterPro" id="IPR000100">
    <property type="entry name" value="RNase_P"/>
</dbReference>
<keyword evidence="2 7" id="KW-0819">tRNA processing</keyword>
<evidence type="ECO:0000256" key="3">
    <source>
        <dbReference type="ARBA" id="ARBA00022722"/>
    </source>
</evidence>
<reference evidence="9 10" key="1">
    <citation type="submission" date="2015-06" db="EMBL/GenBank/DDBJ databases">
        <title>Prevotella sp. 109, sp. nov., a novel member of the family Prevotellaceae isolated from human faeces.</title>
        <authorList>
            <person name="Shkoporov A.N."/>
            <person name="Chaplin A.V."/>
            <person name="Kafarskaia L.I."/>
            <person name="Efimov B.A."/>
        </authorList>
    </citation>
    <scope>NUCLEOTIDE SEQUENCE [LARGE SCALE GENOMIC DNA]</scope>
    <source>
        <strain evidence="9 10">109</strain>
    </source>
</reference>
<keyword evidence="6 7" id="KW-0694">RNA-binding</keyword>
<sequence>MSASGVLTFRKEERICRKTEIDKLFNRGGSRSMAAFPVRLVYLKTDAEAGVPDVRVLVSVSKKCFKRAVKRNRVKRQLREAFRLNKGILYEQLEQQEGTALLIALIWIDDKLWPTSEVEKKVVNLMHRLSEKIERQ</sequence>
<protein>
    <recommendedName>
        <fullName evidence="7 8">Ribonuclease P protein component</fullName>
        <shortName evidence="7">RNase P protein</shortName>
        <shortName evidence="7">RNaseP protein</shortName>
        <ecNumber evidence="7 8">3.1.26.5</ecNumber>
    </recommendedName>
    <alternativeName>
        <fullName evidence="7">Protein C5</fullName>
    </alternativeName>
</protein>
<gene>
    <name evidence="7" type="primary">rnpA</name>
    <name evidence="9" type="ORF">ACU52_10465</name>
</gene>
<dbReference type="InterPro" id="IPR014721">
    <property type="entry name" value="Ribsml_uS5_D2-typ_fold_subgr"/>
</dbReference>
<keyword evidence="10" id="KW-1185">Reference proteome</keyword>
<evidence type="ECO:0000256" key="6">
    <source>
        <dbReference type="ARBA" id="ARBA00022884"/>
    </source>
</evidence>
<dbReference type="GO" id="GO:0001682">
    <property type="term" value="P:tRNA 5'-leader removal"/>
    <property type="evidence" value="ECO:0007669"/>
    <property type="project" value="UniProtKB-UniRule"/>
</dbReference>